<gene>
    <name evidence="9" type="ORF">EV213_105204</name>
</gene>
<evidence type="ECO:0000256" key="5">
    <source>
        <dbReference type="ARBA" id="ARBA00022989"/>
    </source>
</evidence>
<dbReference type="PROSITE" id="PS50928">
    <property type="entry name" value="ABC_TM1"/>
    <property type="match status" value="1"/>
</dbReference>
<dbReference type="InterPro" id="IPR000515">
    <property type="entry name" value="MetI-like"/>
</dbReference>
<name>A0A4R6U333_9BACI</name>
<organism evidence="9 10">
    <name type="scientific">Aureibacillus halotolerans</name>
    <dbReference type="NCBI Taxonomy" id="1508390"/>
    <lineage>
        <taxon>Bacteria</taxon>
        <taxon>Bacillati</taxon>
        <taxon>Bacillota</taxon>
        <taxon>Bacilli</taxon>
        <taxon>Bacillales</taxon>
        <taxon>Bacillaceae</taxon>
        <taxon>Aureibacillus</taxon>
    </lineage>
</organism>
<dbReference type="InterPro" id="IPR043429">
    <property type="entry name" value="ArtM/GltK/GlnP/TcyL/YhdX-like"/>
</dbReference>
<sequence>MEHFVEAYQWSNLQFLGKGLLMTIVLALTAIVVSFIIGGLLAIFRYSKIPVLRQLAFLYTEIVRNTPLILILFFTFFGLPELGFDLSLFWKLALGLIIFEISQLAEIVRGGLNSIEKGQIEAARSQGVSYVQTLQHIILPQALKRMTPSIVSQFITIVKDTSYTSMFGLLEVLNSAKIIWNQDFDFIFPIIILVAILYFVVNFALSALSVRLEKKWS</sequence>
<dbReference type="Gene3D" id="1.10.3720.10">
    <property type="entry name" value="MetI-like"/>
    <property type="match status" value="1"/>
</dbReference>
<proteinExistence type="inferred from homology"/>
<evidence type="ECO:0000256" key="1">
    <source>
        <dbReference type="ARBA" id="ARBA00004651"/>
    </source>
</evidence>
<feature type="transmembrane region" description="Helical" evidence="7">
    <location>
        <begin position="186"/>
        <end position="208"/>
    </location>
</feature>
<comment type="caution">
    <text evidence="9">The sequence shown here is derived from an EMBL/GenBank/DDBJ whole genome shotgun (WGS) entry which is preliminary data.</text>
</comment>
<evidence type="ECO:0000313" key="9">
    <source>
        <dbReference type="EMBL" id="TDQ40858.1"/>
    </source>
</evidence>
<dbReference type="NCBIfam" id="TIGR01726">
    <property type="entry name" value="HEQRo_perm_3TM"/>
    <property type="match status" value="1"/>
</dbReference>
<dbReference type="GO" id="GO:0022857">
    <property type="term" value="F:transmembrane transporter activity"/>
    <property type="evidence" value="ECO:0007669"/>
    <property type="project" value="InterPro"/>
</dbReference>
<dbReference type="RefSeq" id="WP_133580044.1">
    <property type="nucleotide sequence ID" value="NZ_SNYJ01000005.1"/>
</dbReference>
<keyword evidence="10" id="KW-1185">Reference proteome</keyword>
<evidence type="ECO:0000259" key="8">
    <source>
        <dbReference type="PROSITE" id="PS50928"/>
    </source>
</evidence>
<feature type="transmembrane region" description="Helical" evidence="7">
    <location>
        <begin position="56"/>
        <end position="76"/>
    </location>
</feature>
<dbReference type="GO" id="GO:0043190">
    <property type="term" value="C:ATP-binding cassette (ABC) transporter complex"/>
    <property type="evidence" value="ECO:0007669"/>
    <property type="project" value="InterPro"/>
</dbReference>
<dbReference type="InterPro" id="IPR010065">
    <property type="entry name" value="AA_ABC_transptr_permease_3TM"/>
</dbReference>
<keyword evidence="2 7" id="KW-0813">Transport</keyword>
<evidence type="ECO:0000256" key="7">
    <source>
        <dbReference type="RuleBase" id="RU363032"/>
    </source>
</evidence>
<keyword evidence="4 7" id="KW-0812">Transmembrane</keyword>
<dbReference type="PANTHER" id="PTHR30614:SF41">
    <property type="entry name" value="INNER MEMBRANE AMINO-ACID ABC TRANSPORTER PERMEASE PROTEIN YHDY"/>
    <property type="match status" value="1"/>
</dbReference>
<keyword evidence="5 7" id="KW-1133">Transmembrane helix</keyword>
<feature type="domain" description="ABC transmembrane type-1" evidence="8">
    <location>
        <begin position="20"/>
        <end position="209"/>
    </location>
</feature>
<dbReference type="AlphaFoldDB" id="A0A4R6U333"/>
<evidence type="ECO:0000256" key="4">
    <source>
        <dbReference type="ARBA" id="ARBA00022692"/>
    </source>
</evidence>
<reference evidence="9 10" key="1">
    <citation type="submission" date="2019-03" db="EMBL/GenBank/DDBJ databases">
        <title>Genomic Encyclopedia of Type Strains, Phase IV (KMG-IV): sequencing the most valuable type-strain genomes for metagenomic binning, comparative biology and taxonomic classification.</title>
        <authorList>
            <person name="Goeker M."/>
        </authorList>
    </citation>
    <scope>NUCLEOTIDE SEQUENCE [LARGE SCALE GENOMIC DNA]</scope>
    <source>
        <strain evidence="9 10">DSM 28697</strain>
    </source>
</reference>
<comment type="similarity">
    <text evidence="7">Belongs to the binding-protein-dependent transport system permease family.</text>
</comment>
<evidence type="ECO:0000256" key="2">
    <source>
        <dbReference type="ARBA" id="ARBA00022448"/>
    </source>
</evidence>
<feature type="transmembrane region" description="Helical" evidence="7">
    <location>
        <begin position="20"/>
        <end position="44"/>
    </location>
</feature>
<keyword evidence="6 7" id="KW-0472">Membrane</keyword>
<keyword evidence="3" id="KW-1003">Cell membrane</keyword>
<evidence type="ECO:0000256" key="6">
    <source>
        <dbReference type="ARBA" id="ARBA00023136"/>
    </source>
</evidence>
<dbReference type="PANTHER" id="PTHR30614">
    <property type="entry name" value="MEMBRANE COMPONENT OF AMINO ACID ABC TRANSPORTER"/>
    <property type="match status" value="1"/>
</dbReference>
<dbReference type="CDD" id="cd06261">
    <property type="entry name" value="TM_PBP2"/>
    <property type="match status" value="1"/>
</dbReference>
<dbReference type="Proteomes" id="UP000295632">
    <property type="component" value="Unassembled WGS sequence"/>
</dbReference>
<dbReference type="EMBL" id="SNYJ01000005">
    <property type="protein sequence ID" value="TDQ40858.1"/>
    <property type="molecule type" value="Genomic_DNA"/>
</dbReference>
<dbReference type="GO" id="GO:0006865">
    <property type="term" value="P:amino acid transport"/>
    <property type="evidence" value="ECO:0007669"/>
    <property type="project" value="TreeGrafter"/>
</dbReference>
<evidence type="ECO:0000256" key="3">
    <source>
        <dbReference type="ARBA" id="ARBA00022475"/>
    </source>
</evidence>
<accession>A0A4R6U333</accession>
<dbReference type="Pfam" id="PF00528">
    <property type="entry name" value="BPD_transp_1"/>
    <property type="match status" value="1"/>
</dbReference>
<protein>
    <submittedName>
        <fullName evidence="9">Amino acid ABC transporter membrane protein 2 (PAAT family)</fullName>
    </submittedName>
</protein>
<dbReference type="InterPro" id="IPR035906">
    <property type="entry name" value="MetI-like_sf"/>
</dbReference>
<evidence type="ECO:0000313" key="10">
    <source>
        <dbReference type="Proteomes" id="UP000295632"/>
    </source>
</evidence>
<comment type="subcellular location">
    <subcellularLocation>
        <location evidence="1 7">Cell membrane</location>
        <topology evidence="1 7">Multi-pass membrane protein</topology>
    </subcellularLocation>
</comment>
<dbReference type="OrthoDB" id="9805999at2"/>
<dbReference type="SUPFAM" id="SSF161098">
    <property type="entry name" value="MetI-like"/>
    <property type="match status" value="1"/>
</dbReference>